<accession>A0A4R0N200</accession>
<evidence type="ECO:0000313" key="5">
    <source>
        <dbReference type="EMBL" id="TCC93303.1"/>
    </source>
</evidence>
<gene>
    <name evidence="5" type="ORF">EZ428_00590</name>
</gene>
<dbReference type="EMBL" id="SJSK01000001">
    <property type="protein sequence ID" value="TCC93303.1"/>
    <property type="molecule type" value="Genomic_DNA"/>
</dbReference>
<evidence type="ECO:0000256" key="1">
    <source>
        <dbReference type="ARBA" id="ARBA00022737"/>
    </source>
</evidence>
<dbReference type="InterPro" id="IPR051012">
    <property type="entry name" value="CellSynth/LPSAsmb/PSIAsmb"/>
</dbReference>
<dbReference type="OrthoDB" id="9763354at2"/>
<dbReference type="Pfam" id="PF14559">
    <property type="entry name" value="TPR_19"/>
    <property type="match status" value="1"/>
</dbReference>
<keyword evidence="4" id="KW-0732">Signal</keyword>
<comment type="caution">
    <text evidence="5">The sequence shown here is derived from an EMBL/GenBank/DDBJ whole genome shotgun (WGS) entry which is preliminary data.</text>
</comment>
<feature type="chain" id="PRO_5020406691" evidence="4">
    <location>
        <begin position="20"/>
        <end position="602"/>
    </location>
</feature>
<evidence type="ECO:0000256" key="4">
    <source>
        <dbReference type="SAM" id="SignalP"/>
    </source>
</evidence>
<dbReference type="InterPro" id="IPR011990">
    <property type="entry name" value="TPR-like_helical_dom_sf"/>
</dbReference>
<name>A0A4R0N200_9SPHI</name>
<dbReference type="PANTHER" id="PTHR45586:SF1">
    <property type="entry name" value="LIPOPOLYSACCHARIDE ASSEMBLY PROTEIN B"/>
    <property type="match status" value="1"/>
</dbReference>
<dbReference type="SMART" id="SM00028">
    <property type="entry name" value="TPR"/>
    <property type="match status" value="4"/>
</dbReference>
<dbReference type="PROSITE" id="PS50005">
    <property type="entry name" value="TPR"/>
    <property type="match status" value="1"/>
</dbReference>
<sequence length="602" mass="69105">MKKLFLIIFFGFSFILLRAQDNMDEALAYQYYQQGEFEKAAVLLEKLFNKTKNDSYFDLYFSSLIKVKKYTEAESILKKLIKQYPQKSQYAIALGRVYQENGRTADANKIFQEAINNTPKDENKFREMANAFYRFEAYDMAISAFLQGRKIFGDEQMFQFELLSIYRFKKDKQMLIQEYINVLASTPQLLPQAQGVLASVFEDNADYQLLQNALLKKIQKDPQTEIYTELLTWQYIQQQQYEMALRQLIAQDKRTKGDGNLLFNTAYTFVSNKAYATAIKAYEYILTKGEENELYLAAKVALINAKYELAISGKYEKVAIQALADEYLEVLAKYGRNGQGLVALRKLANLQAYYLNDLKKAELTLESALQTSGISQSDVAQIKMDLGDIYVLTKQPWEAILAYEQVSKQFENQPLGNEAKFRSARIFFYVGDFNYAKSQADVLKASTSQLIANDALNLSLLINDNLQSKNDSLALKMYADAEMLQFMNKPDQSLIKLDSINIAYPNNSLADDILMAKAKIFIKTSDVPKAETMLKEIIANHHDSIWTDDALFILADLYEKKLNNPEEAKKLFQQLMNDYPGSMFNAEARKRFRNIRGDNVGT</sequence>
<dbReference type="Proteomes" id="UP000292884">
    <property type="component" value="Unassembled WGS sequence"/>
</dbReference>
<proteinExistence type="predicted"/>
<dbReference type="AlphaFoldDB" id="A0A4R0N200"/>
<dbReference type="SUPFAM" id="SSF48452">
    <property type="entry name" value="TPR-like"/>
    <property type="match status" value="3"/>
</dbReference>
<dbReference type="RefSeq" id="WP_131551172.1">
    <property type="nucleotide sequence ID" value="NZ_SJSK01000001.1"/>
</dbReference>
<dbReference type="Gene3D" id="1.25.40.10">
    <property type="entry name" value="Tetratricopeptide repeat domain"/>
    <property type="match status" value="3"/>
</dbReference>
<evidence type="ECO:0000256" key="2">
    <source>
        <dbReference type="ARBA" id="ARBA00022803"/>
    </source>
</evidence>
<keyword evidence="1" id="KW-0677">Repeat</keyword>
<evidence type="ECO:0000256" key="3">
    <source>
        <dbReference type="PROSITE-ProRule" id="PRU00339"/>
    </source>
</evidence>
<keyword evidence="6" id="KW-1185">Reference proteome</keyword>
<dbReference type="InterPro" id="IPR019734">
    <property type="entry name" value="TPR_rpt"/>
</dbReference>
<protein>
    <submittedName>
        <fullName evidence="5">Tetratricopeptide repeat protein</fullName>
    </submittedName>
</protein>
<evidence type="ECO:0000313" key="6">
    <source>
        <dbReference type="Proteomes" id="UP000292884"/>
    </source>
</evidence>
<reference evidence="5 6" key="1">
    <citation type="submission" date="2019-02" db="EMBL/GenBank/DDBJ databases">
        <title>Pedobacter sp. RP-1-13 sp. nov., isolated from Arctic soil.</title>
        <authorList>
            <person name="Dahal R.H."/>
        </authorList>
    </citation>
    <scope>NUCLEOTIDE SEQUENCE [LARGE SCALE GENOMIC DNA]</scope>
    <source>
        <strain evidence="5 6">RP-1-13</strain>
    </source>
</reference>
<feature type="signal peptide" evidence="4">
    <location>
        <begin position="1"/>
        <end position="19"/>
    </location>
</feature>
<dbReference type="Pfam" id="PF13174">
    <property type="entry name" value="TPR_6"/>
    <property type="match status" value="1"/>
</dbReference>
<dbReference type="PANTHER" id="PTHR45586">
    <property type="entry name" value="TPR REPEAT-CONTAINING PROTEIN PA4667"/>
    <property type="match status" value="1"/>
</dbReference>
<feature type="repeat" description="TPR" evidence="3">
    <location>
        <begin position="88"/>
        <end position="121"/>
    </location>
</feature>
<keyword evidence="2 3" id="KW-0802">TPR repeat</keyword>
<organism evidence="5 6">
    <name type="scientific">Pedobacter frigiditerrae</name>
    <dbReference type="NCBI Taxonomy" id="2530452"/>
    <lineage>
        <taxon>Bacteria</taxon>
        <taxon>Pseudomonadati</taxon>
        <taxon>Bacteroidota</taxon>
        <taxon>Sphingobacteriia</taxon>
        <taxon>Sphingobacteriales</taxon>
        <taxon>Sphingobacteriaceae</taxon>
        <taxon>Pedobacter</taxon>
    </lineage>
</organism>